<name>A0A8S1YHL3_9CILI</name>
<protein>
    <submittedName>
        <fullName evidence="1">Uncharacterized protein</fullName>
    </submittedName>
</protein>
<dbReference type="Proteomes" id="UP000689195">
    <property type="component" value="Unassembled WGS sequence"/>
</dbReference>
<dbReference type="EMBL" id="CAJJDO010000175">
    <property type="protein sequence ID" value="CAD8213219.1"/>
    <property type="molecule type" value="Genomic_DNA"/>
</dbReference>
<proteinExistence type="predicted"/>
<sequence>MLIFDISEFISLSLKPKPMDIKRFELSWQQLKSSIAKFHKSNLRFGTRQIKNKQAFNIFEGR</sequence>
<comment type="caution">
    <text evidence="1">The sequence shown here is derived from an EMBL/GenBank/DDBJ whole genome shotgun (WGS) entry which is preliminary data.</text>
</comment>
<evidence type="ECO:0000313" key="2">
    <source>
        <dbReference type="Proteomes" id="UP000689195"/>
    </source>
</evidence>
<gene>
    <name evidence="1" type="ORF">PPENT_87.1.T1750042</name>
</gene>
<evidence type="ECO:0000313" key="1">
    <source>
        <dbReference type="EMBL" id="CAD8213219.1"/>
    </source>
</evidence>
<dbReference type="AlphaFoldDB" id="A0A8S1YHL3"/>
<accession>A0A8S1YHL3</accession>
<keyword evidence="2" id="KW-1185">Reference proteome</keyword>
<reference evidence="1" key="1">
    <citation type="submission" date="2021-01" db="EMBL/GenBank/DDBJ databases">
        <authorList>
            <consortium name="Genoscope - CEA"/>
            <person name="William W."/>
        </authorList>
    </citation>
    <scope>NUCLEOTIDE SEQUENCE</scope>
</reference>
<organism evidence="1 2">
    <name type="scientific">Paramecium pentaurelia</name>
    <dbReference type="NCBI Taxonomy" id="43138"/>
    <lineage>
        <taxon>Eukaryota</taxon>
        <taxon>Sar</taxon>
        <taxon>Alveolata</taxon>
        <taxon>Ciliophora</taxon>
        <taxon>Intramacronucleata</taxon>
        <taxon>Oligohymenophorea</taxon>
        <taxon>Peniculida</taxon>
        <taxon>Parameciidae</taxon>
        <taxon>Paramecium</taxon>
    </lineage>
</organism>